<evidence type="ECO:0000256" key="3">
    <source>
        <dbReference type="SAM" id="MobiDB-lite"/>
    </source>
</evidence>
<feature type="compositionally biased region" description="Acidic residues" evidence="3">
    <location>
        <begin position="553"/>
        <end position="563"/>
    </location>
</feature>
<feature type="domain" description="LXG" evidence="4">
    <location>
        <begin position="2"/>
        <end position="234"/>
    </location>
</feature>
<reference evidence="5 6" key="1">
    <citation type="submission" date="2018-02" db="EMBL/GenBank/DDBJ databases">
        <title>Draft genome sequence of Streptococcus oricebi CCUG 70868T type strain.</title>
        <authorList>
            <person name="Mendez V."/>
            <person name="Salva-Serra F."/>
            <person name="Jaen-Luchoro D."/>
            <person name="Gonzales-Siles L."/>
            <person name="Karlsson R."/>
            <person name="Engstrom-Jakobsson H."/>
            <person name="Busquets A."/>
            <person name="Gomila M."/>
            <person name="Pineiro-Iglesias B."/>
            <person name="Bennasar-Figueras A."/>
            <person name="Seeger M."/>
            <person name="Moore E."/>
        </authorList>
    </citation>
    <scope>NUCLEOTIDE SEQUENCE [LARGE SCALE GENOMIC DNA]</scope>
    <source>
        <strain evidence="5 6">CCUG 70868</strain>
    </source>
</reference>
<dbReference type="Proteomes" id="UP001519296">
    <property type="component" value="Unassembled WGS sequence"/>
</dbReference>
<evidence type="ECO:0000259" key="4">
    <source>
        <dbReference type="PROSITE" id="PS51756"/>
    </source>
</evidence>
<feature type="region of interest" description="Disordered" evidence="3">
    <location>
        <begin position="517"/>
        <end position="563"/>
    </location>
</feature>
<accession>A0ABS5B6B5</accession>
<dbReference type="InterPro" id="IPR006829">
    <property type="entry name" value="LXG_dom"/>
</dbReference>
<dbReference type="EMBL" id="PRDG01000005">
    <property type="protein sequence ID" value="MBP2624018.1"/>
    <property type="molecule type" value="Genomic_DNA"/>
</dbReference>
<keyword evidence="2" id="KW-0175">Coiled coil</keyword>
<evidence type="ECO:0000313" key="5">
    <source>
        <dbReference type="EMBL" id="MBP2624018.1"/>
    </source>
</evidence>
<evidence type="ECO:0000313" key="6">
    <source>
        <dbReference type="Proteomes" id="UP001519296"/>
    </source>
</evidence>
<name>A0ABS5B6B5_9STRE</name>
<dbReference type="PROSITE" id="PS51756">
    <property type="entry name" value="LXG"/>
    <property type="match status" value="1"/>
</dbReference>
<protein>
    <recommendedName>
        <fullName evidence="4">LXG domain-containing protein</fullName>
    </recommendedName>
</protein>
<gene>
    <name evidence="5" type="ORF">C4K46_08710</name>
</gene>
<keyword evidence="6" id="KW-1185">Reference proteome</keyword>
<comment type="similarity">
    <text evidence="1">In the N-terminal section; belongs to the LXG family.</text>
</comment>
<evidence type="ECO:0000256" key="2">
    <source>
        <dbReference type="SAM" id="Coils"/>
    </source>
</evidence>
<sequence length="563" mass="65396">MGNIKMDLHYSDMQTNYAKQVCKEQTKDFQSFQKRIDDFKSKTDKLKGQSFDNSRLYYERVLSPIASGGKEVLAEVTKAFEKIGIEYRSQVSEQSLEETKLEEQIASEQANIDRLSGLLDELKKKEKDLSKESYSNQQQSLTNSLNSYKGRKEELEKLLEKLRNFNRDSGKYFDTALEMQKALKGSIQEAVESWSNVNRPPTVPRSSLTDKLELIKKKESLSDGDKQLMQNFRDQYGFDEKTAYQMLKVKQKIDQRYPDKSQQERDYMFLRLVGGVVYGQVDGYDGTKGKKMWEETAGKLKESFGTDNVLEIFKNSGLSETEAKSLFYEIKRQNAFSGTSEIMKPYEKGNKQGEDIYQERLKEYKEYHNTSGMSENQIQAQFDKEWERQNKDYNGKADFAHQSITVATHLSSKRGVTHWGLYGDKKVKDLSGWEGDATTEAFTDPSMKNDDYKADLDAANISRRIETTGQSYQEASNAYYQELKEGKTNRAREFKSHKNYDEVERIVLDDLTPQNYARGPIPQVRRVSTEERKEEIKKKHPDSYNFIKSLEEEKNEMEDYSNR</sequence>
<evidence type="ECO:0000256" key="1">
    <source>
        <dbReference type="ARBA" id="ARBA00034117"/>
    </source>
</evidence>
<proteinExistence type="inferred from homology"/>
<feature type="coiled-coil region" evidence="2">
    <location>
        <begin position="98"/>
        <end position="168"/>
    </location>
</feature>
<comment type="caution">
    <text evidence="5">The sequence shown here is derived from an EMBL/GenBank/DDBJ whole genome shotgun (WGS) entry which is preliminary data.</text>
</comment>
<feature type="compositionally biased region" description="Basic and acidic residues" evidence="3">
    <location>
        <begin position="527"/>
        <end position="537"/>
    </location>
</feature>
<organism evidence="5 6">
    <name type="scientific">Streptococcus oricebi</name>
    <dbReference type="NCBI Taxonomy" id="1547447"/>
    <lineage>
        <taxon>Bacteria</taxon>
        <taxon>Bacillati</taxon>
        <taxon>Bacillota</taxon>
        <taxon>Bacilli</taxon>
        <taxon>Lactobacillales</taxon>
        <taxon>Streptococcaceae</taxon>
        <taxon>Streptococcus</taxon>
    </lineage>
</organism>